<protein>
    <submittedName>
        <fullName evidence="2">Helix-turn-helix domain-containing protein</fullName>
    </submittedName>
</protein>
<keyword evidence="3" id="KW-1185">Reference proteome</keyword>
<name>A0A6I4U9L1_9SPHN</name>
<organism evidence="2 3">
    <name type="scientific">Alteriqipengyuania halimionae</name>
    <dbReference type="NCBI Taxonomy" id="1926630"/>
    <lineage>
        <taxon>Bacteria</taxon>
        <taxon>Pseudomonadati</taxon>
        <taxon>Pseudomonadota</taxon>
        <taxon>Alphaproteobacteria</taxon>
        <taxon>Sphingomonadales</taxon>
        <taxon>Erythrobacteraceae</taxon>
        <taxon>Alteriqipengyuania</taxon>
    </lineage>
</organism>
<dbReference type="CDD" id="cd00090">
    <property type="entry name" value="HTH_ARSR"/>
    <property type="match status" value="1"/>
</dbReference>
<proteinExistence type="predicted"/>
<accession>A0A6I4U9L1</accession>
<comment type="caution">
    <text evidence="2">The sequence shown here is derived from an EMBL/GenBank/DDBJ whole genome shotgun (WGS) entry which is preliminary data.</text>
</comment>
<evidence type="ECO:0000313" key="2">
    <source>
        <dbReference type="EMBL" id="MXP10931.1"/>
    </source>
</evidence>
<sequence length="166" mass="19032">MRSPWRQAPRPRIRIRCAPSPCCRSPSWSPRHCWPERRGNCSPPHWAGSWCRWFPACCCSGASAIVAEPPHDYRRIDDLIHGRVRLAIMAYLSGAEAADFATLREKTGVTDGNLSTHLSKLEQAGYVRLEKQFRDKRPLTTVHLSEAGRDAWIEYLDRMRGLLFDE</sequence>
<gene>
    <name evidence="2" type="ORF">GRI68_12145</name>
</gene>
<dbReference type="EMBL" id="WTYR01000001">
    <property type="protein sequence ID" value="MXP10931.1"/>
    <property type="molecule type" value="Genomic_DNA"/>
</dbReference>
<dbReference type="PANTHER" id="PTHR37318">
    <property type="entry name" value="BSL7504 PROTEIN"/>
    <property type="match status" value="1"/>
</dbReference>
<dbReference type="OrthoDB" id="5521380at2"/>
<dbReference type="PANTHER" id="PTHR37318:SF1">
    <property type="entry name" value="BSL7504 PROTEIN"/>
    <property type="match status" value="1"/>
</dbReference>
<dbReference type="InterPro" id="IPR036388">
    <property type="entry name" value="WH-like_DNA-bd_sf"/>
</dbReference>
<dbReference type="GO" id="GO:0006355">
    <property type="term" value="P:regulation of DNA-templated transcription"/>
    <property type="evidence" value="ECO:0007669"/>
    <property type="project" value="UniProtKB-ARBA"/>
</dbReference>
<feature type="domain" description="Winged helix DNA-binding" evidence="1">
    <location>
        <begin position="84"/>
        <end position="161"/>
    </location>
</feature>
<dbReference type="AlphaFoldDB" id="A0A6I4U9L1"/>
<dbReference type="InterPro" id="IPR027395">
    <property type="entry name" value="WH_DNA-bd_dom"/>
</dbReference>
<dbReference type="Proteomes" id="UP000429229">
    <property type="component" value="Unassembled WGS sequence"/>
</dbReference>
<dbReference type="InterPro" id="IPR036390">
    <property type="entry name" value="WH_DNA-bd_sf"/>
</dbReference>
<dbReference type="Pfam" id="PF13601">
    <property type="entry name" value="HTH_34"/>
    <property type="match status" value="1"/>
</dbReference>
<dbReference type="InterPro" id="IPR011991">
    <property type="entry name" value="ArsR-like_HTH"/>
</dbReference>
<dbReference type="Gene3D" id="1.10.10.10">
    <property type="entry name" value="Winged helix-like DNA-binding domain superfamily/Winged helix DNA-binding domain"/>
    <property type="match status" value="1"/>
</dbReference>
<evidence type="ECO:0000313" key="3">
    <source>
        <dbReference type="Proteomes" id="UP000429229"/>
    </source>
</evidence>
<reference evidence="2 3" key="1">
    <citation type="submission" date="2019-12" db="EMBL/GenBank/DDBJ databases">
        <title>Genomic-based taxomic classification of the family Erythrobacteraceae.</title>
        <authorList>
            <person name="Xu L."/>
        </authorList>
    </citation>
    <scope>NUCLEOTIDE SEQUENCE [LARGE SCALE GENOMIC DNA]</scope>
    <source>
        <strain evidence="2 3">LMG 29519</strain>
    </source>
</reference>
<dbReference type="SUPFAM" id="SSF46785">
    <property type="entry name" value="Winged helix' DNA-binding domain"/>
    <property type="match status" value="1"/>
</dbReference>
<evidence type="ECO:0000259" key="1">
    <source>
        <dbReference type="Pfam" id="PF13601"/>
    </source>
</evidence>